<protein>
    <recommendedName>
        <fullName evidence="1">Phospholipase C/D domain-containing protein</fullName>
    </recommendedName>
</protein>
<dbReference type="Proteomes" id="UP000243494">
    <property type="component" value="Unassembled WGS sequence"/>
</dbReference>
<evidence type="ECO:0000313" key="2">
    <source>
        <dbReference type="EMBL" id="RDY24664.1"/>
    </source>
</evidence>
<proteinExistence type="predicted"/>
<evidence type="ECO:0000313" key="3">
    <source>
        <dbReference type="Proteomes" id="UP000243494"/>
    </source>
</evidence>
<dbReference type="EMBL" id="NOJZ02000001">
    <property type="protein sequence ID" value="RDY24664.1"/>
    <property type="molecule type" value="Genomic_DNA"/>
</dbReference>
<reference evidence="2 3" key="1">
    <citation type="journal article" date="2017" name="Genome Announc.">
        <title>Draft Genome Sequence of Romboutsia maritimum sp. nov. Strain CCRI-22766(T), Isolated from Coastal Estuarine Mud.</title>
        <authorList>
            <person name="Maheux A.F."/>
            <person name="Boudreau D.K."/>
            <person name="Berube E."/>
            <person name="Boissinot M."/>
            <person name="Raymond F."/>
            <person name="Brodeur S."/>
            <person name="Corbeil J."/>
            <person name="Brightwell G."/>
            <person name="Broda D."/>
            <person name="Omar R.F."/>
            <person name="Bergeron M.G."/>
        </authorList>
    </citation>
    <scope>NUCLEOTIDE SEQUENCE [LARGE SCALE GENOMIC DNA]</scope>
    <source>
        <strain evidence="2 3">CCRI-22766</strain>
    </source>
</reference>
<comment type="caution">
    <text evidence="2">The sequence shown here is derived from an EMBL/GenBank/DDBJ whole genome shotgun (WGS) entry which is preliminary data.</text>
</comment>
<sequence length="353" mass="42015">MLSCMYNKKIHIIITISLYGGNNMPRAITHYLFSQDCFDKLNNNEIKNIIEKNMDVYIFGSQGPNFFTYYNKIPLFSTKNLSVISNLIHMQNINLFFKNMIYYSTDIHCLKQIFNNSNFEEVTISYLCGFFSHYILDKFIHPYIYSLQLKLKEEYKFKKPLSLHKSIETHIDTILLYKFKNLKPYQCKNYTNFKLNQNELLILCDMYKFLLKNVFNKCVSSKDISKCINMFKRTENLLNSSSKIYAQPYLSIKNIICENSQIESMIYLNYKYCINDLLNTSNSLWEDPFTKTTSNKSLLDLYSESIDFYLDLIKSFDLYIKNKATMDDILLKINNNSFFTNQHYKLSYNYKLK</sequence>
<organism evidence="2 3">
    <name type="scientific">Romboutsia maritimum</name>
    <dbReference type="NCBI Taxonomy" id="2020948"/>
    <lineage>
        <taxon>Bacteria</taxon>
        <taxon>Bacillati</taxon>
        <taxon>Bacillota</taxon>
        <taxon>Clostridia</taxon>
        <taxon>Peptostreptococcales</taxon>
        <taxon>Peptostreptococcaceae</taxon>
        <taxon>Romboutsia</taxon>
    </lineage>
</organism>
<keyword evidence="3" id="KW-1185">Reference proteome</keyword>
<name>A0A371IVZ9_9FIRM</name>
<accession>A0A371IVZ9</accession>
<dbReference type="InterPro" id="IPR029002">
    <property type="entry name" value="PLPC/GPLD1"/>
</dbReference>
<dbReference type="AlphaFoldDB" id="A0A371IVZ9"/>
<feature type="domain" description="Phospholipase C/D" evidence="1">
    <location>
        <begin position="29"/>
        <end position="198"/>
    </location>
</feature>
<dbReference type="Pfam" id="PF00882">
    <property type="entry name" value="Zn_dep_PLPC"/>
    <property type="match status" value="1"/>
</dbReference>
<evidence type="ECO:0000259" key="1">
    <source>
        <dbReference type="Pfam" id="PF00882"/>
    </source>
</evidence>
<gene>
    <name evidence="2" type="ORF">CHF27_000240</name>
</gene>